<protein>
    <submittedName>
        <fullName evidence="3">Uncharacterized protein</fullName>
    </submittedName>
</protein>
<dbReference type="Proteomes" id="UP000000939">
    <property type="component" value="Chromosome"/>
</dbReference>
<reference evidence="3 4" key="1">
    <citation type="journal article" date="2010" name="Stand. Genomic Sci.">
        <title>Complete genome sequence of Arcobacter nitrofigilis type strain (CI).</title>
        <authorList>
            <person name="Pati A."/>
            <person name="Gronow S."/>
            <person name="Lapidus A."/>
            <person name="Copeland A."/>
            <person name="Glavina Del Rio T."/>
            <person name="Nolan M."/>
            <person name="Lucas S."/>
            <person name="Tice H."/>
            <person name="Cheng J.F."/>
            <person name="Han C."/>
            <person name="Chertkov O."/>
            <person name="Bruce D."/>
            <person name="Tapia R."/>
            <person name="Goodwin L."/>
            <person name="Pitluck S."/>
            <person name="Liolios K."/>
            <person name="Ivanova N."/>
            <person name="Mavromatis K."/>
            <person name="Chen A."/>
            <person name="Palaniappan K."/>
            <person name="Land M."/>
            <person name="Hauser L."/>
            <person name="Chang Y.J."/>
            <person name="Jeffries C.D."/>
            <person name="Detter J.C."/>
            <person name="Rohde M."/>
            <person name="Goker M."/>
            <person name="Bristow J."/>
            <person name="Eisen J.A."/>
            <person name="Markowitz V."/>
            <person name="Hugenholtz P."/>
            <person name="Klenk H.P."/>
            <person name="Kyrpides N.C."/>
        </authorList>
    </citation>
    <scope>NUCLEOTIDE SEQUENCE [LARGE SCALE GENOMIC DNA]</scope>
    <source>
        <strain evidence="4">ATCC 33309 / DSM 7299 / CCUG 15893 / LMG 7604 / NCTC 12251 / CI</strain>
    </source>
</reference>
<dbReference type="PANTHER" id="PTHR38731:SF1">
    <property type="entry name" value="FECR PROTEIN DOMAIN-CONTAINING PROTEIN"/>
    <property type="match status" value="1"/>
</dbReference>
<feature type="signal peptide" evidence="2">
    <location>
        <begin position="1"/>
        <end position="18"/>
    </location>
</feature>
<evidence type="ECO:0000313" key="3">
    <source>
        <dbReference type="EMBL" id="ADG94681.1"/>
    </source>
</evidence>
<feature type="chain" id="PRO_5003078193" evidence="2">
    <location>
        <begin position="19"/>
        <end position="191"/>
    </location>
</feature>
<keyword evidence="4" id="KW-1185">Reference proteome</keyword>
<organism evidence="3 4">
    <name type="scientific">Arcobacter nitrofigilis (strain ATCC 33309 / DSM 7299 / CCUG 15893 / LMG 7604 / NCTC 12251 / CI)</name>
    <name type="common">Campylobacter nitrofigilis</name>
    <dbReference type="NCBI Taxonomy" id="572480"/>
    <lineage>
        <taxon>Bacteria</taxon>
        <taxon>Pseudomonadati</taxon>
        <taxon>Campylobacterota</taxon>
        <taxon>Epsilonproteobacteria</taxon>
        <taxon>Campylobacterales</taxon>
        <taxon>Arcobacteraceae</taxon>
        <taxon>Arcobacter</taxon>
    </lineage>
</organism>
<evidence type="ECO:0000313" key="4">
    <source>
        <dbReference type="Proteomes" id="UP000000939"/>
    </source>
</evidence>
<dbReference type="SUPFAM" id="SSF55174">
    <property type="entry name" value="Alpha-L RNA-binding motif"/>
    <property type="match status" value="1"/>
</dbReference>
<name>D5V7R1_ARCNC</name>
<dbReference type="AlphaFoldDB" id="D5V7R1"/>
<gene>
    <name evidence="3" type="ordered locus">Arnit_3033</name>
</gene>
<proteinExistence type="predicted"/>
<accession>D5V7R1</accession>
<dbReference type="OrthoDB" id="369729at2"/>
<dbReference type="RefSeq" id="WP_013136826.1">
    <property type="nucleotide sequence ID" value="NC_014166.1"/>
</dbReference>
<sequence precursor="true">MKKIIIGLCFLFALNVFADSVISSGDVYINGKKVTKNSVVKLGDFIKTGKNSKVKFNIGKDAFLANADTKFSIEEKGGLKTLNVVTGGVLAVFGKGGEKHEVKTENMTAGIRGTGVYVEHIDGKSYFCTCYGETELKTAKAHKFYKASHHKMEWVLADGSIKHAKKLRGHDDDELRELEAMVGRIPPFDKK</sequence>
<dbReference type="HOGENOM" id="CLU_111540_0_0_7"/>
<evidence type="ECO:0000256" key="2">
    <source>
        <dbReference type="SAM" id="SignalP"/>
    </source>
</evidence>
<dbReference type="eggNOG" id="ENOG50322HU">
    <property type="taxonomic scope" value="Bacteria"/>
</dbReference>
<dbReference type="PANTHER" id="PTHR38731">
    <property type="entry name" value="LIPL45-RELATED LIPOPROTEIN-RELATED"/>
    <property type="match status" value="1"/>
</dbReference>
<dbReference type="GO" id="GO:0003723">
    <property type="term" value="F:RNA binding"/>
    <property type="evidence" value="ECO:0007669"/>
    <property type="project" value="UniProtKB-KW"/>
</dbReference>
<evidence type="ECO:0000256" key="1">
    <source>
        <dbReference type="PROSITE-ProRule" id="PRU00182"/>
    </source>
</evidence>
<keyword evidence="2" id="KW-0732">Signal</keyword>
<dbReference type="KEGG" id="ant:Arnit_3033"/>
<dbReference type="PROSITE" id="PS50889">
    <property type="entry name" value="S4"/>
    <property type="match status" value="1"/>
</dbReference>
<keyword evidence="1" id="KW-0694">RNA-binding</keyword>
<dbReference type="EMBL" id="CP001999">
    <property type="protein sequence ID" value="ADG94681.1"/>
    <property type="molecule type" value="Genomic_DNA"/>
</dbReference>